<evidence type="ECO:0000313" key="3">
    <source>
        <dbReference type="Proteomes" id="UP001054252"/>
    </source>
</evidence>
<keyword evidence="3" id="KW-1185">Reference proteome</keyword>
<accession>A0AAV5JB42</accession>
<protein>
    <submittedName>
        <fullName evidence="2">Uncharacterized protein</fullName>
    </submittedName>
</protein>
<feature type="compositionally biased region" description="Basic residues" evidence="1">
    <location>
        <begin position="94"/>
        <end position="103"/>
    </location>
</feature>
<organism evidence="2 3">
    <name type="scientific">Rubroshorea leprosula</name>
    <dbReference type="NCBI Taxonomy" id="152421"/>
    <lineage>
        <taxon>Eukaryota</taxon>
        <taxon>Viridiplantae</taxon>
        <taxon>Streptophyta</taxon>
        <taxon>Embryophyta</taxon>
        <taxon>Tracheophyta</taxon>
        <taxon>Spermatophyta</taxon>
        <taxon>Magnoliopsida</taxon>
        <taxon>eudicotyledons</taxon>
        <taxon>Gunneridae</taxon>
        <taxon>Pentapetalae</taxon>
        <taxon>rosids</taxon>
        <taxon>malvids</taxon>
        <taxon>Malvales</taxon>
        <taxon>Dipterocarpaceae</taxon>
        <taxon>Rubroshorea</taxon>
    </lineage>
</organism>
<comment type="caution">
    <text evidence="2">The sequence shown here is derived from an EMBL/GenBank/DDBJ whole genome shotgun (WGS) entry which is preliminary data.</text>
</comment>
<feature type="region of interest" description="Disordered" evidence="1">
    <location>
        <begin position="51"/>
        <end position="103"/>
    </location>
</feature>
<gene>
    <name evidence="2" type="ORF">SLEP1_g23076</name>
</gene>
<dbReference type="AlphaFoldDB" id="A0AAV5JB42"/>
<evidence type="ECO:0000256" key="1">
    <source>
        <dbReference type="SAM" id="MobiDB-lite"/>
    </source>
</evidence>
<reference evidence="2 3" key="1">
    <citation type="journal article" date="2021" name="Commun. Biol.">
        <title>The genome of Shorea leprosula (Dipterocarpaceae) highlights the ecological relevance of drought in aseasonal tropical rainforests.</title>
        <authorList>
            <person name="Ng K.K.S."/>
            <person name="Kobayashi M.J."/>
            <person name="Fawcett J.A."/>
            <person name="Hatakeyama M."/>
            <person name="Paape T."/>
            <person name="Ng C.H."/>
            <person name="Ang C.C."/>
            <person name="Tnah L.H."/>
            <person name="Lee C.T."/>
            <person name="Nishiyama T."/>
            <person name="Sese J."/>
            <person name="O'Brien M.J."/>
            <person name="Copetti D."/>
            <person name="Mohd Noor M.I."/>
            <person name="Ong R.C."/>
            <person name="Putra M."/>
            <person name="Sireger I.Z."/>
            <person name="Indrioko S."/>
            <person name="Kosugi Y."/>
            <person name="Izuno A."/>
            <person name="Isagi Y."/>
            <person name="Lee S.L."/>
            <person name="Shimizu K.K."/>
        </authorList>
    </citation>
    <scope>NUCLEOTIDE SEQUENCE [LARGE SCALE GENOMIC DNA]</scope>
    <source>
        <strain evidence="2">214</strain>
    </source>
</reference>
<evidence type="ECO:0000313" key="2">
    <source>
        <dbReference type="EMBL" id="GKV11858.1"/>
    </source>
</evidence>
<sequence>MSKILLAFPSNLAEETHIKKKSLKAASQFTEMEHAEREFFKNLHITHSYPFLEERSSKRQSSSLPARNGRVVVGRQSSSLPARNGRVVVGVRGGNRRRAKRSR</sequence>
<name>A0AAV5JB42_9ROSI</name>
<dbReference type="Proteomes" id="UP001054252">
    <property type="component" value="Unassembled WGS sequence"/>
</dbReference>
<dbReference type="EMBL" id="BPVZ01000035">
    <property type="protein sequence ID" value="GKV11858.1"/>
    <property type="molecule type" value="Genomic_DNA"/>
</dbReference>
<proteinExistence type="predicted"/>